<sequence length="216" mass="22657">MSGRHAANSSKKPLIIVICAVVLVALIAGAVILFMNFSGKNDNSATTVPTSAISTTAVNTDPTQNISDSASEPTQPAAESGVTSQEPTEQGFTSESSDNDSEIVVPTISGEEQKPKFSATLVPYYAKDENSSEEVSLRDLFGSAYSGGGFTFNEDGTFIDGITNTSANSGAYIVEGDNIIITYSNDKNVIAAVTEWNGNVPKEFTVNFGGITVSFK</sequence>
<keyword evidence="4" id="KW-1185">Reference proteome</keyword>
<organism evidence="3 4">
    <name type="scientific">Ruminococcus bromii</name>
    <dbReference type="NCBI Taxonomy" id="40518"/>
    <lineage>
        <taxon>Bacteria</taxon>
        <taxon>Bacillati</taxon>
        <taxon>Bacillota</taxon>
        <taxon>Clostridia</taxon>
        <taxon>Eubacteriales</taxon>
        <taxon>Oscillospiraceae</taxon>
        <taxon>Ruminococcus</taxon>
    </lineage>
</organism>
<gene>
    <name evidence="3" type="ORF">RBATCC27255_00417</name>
</gene>
<keyword evidence="2" id="KW-0812">Transmembrane</keyword>
<accession>A0A2N0UZU3</accession>
<dbReference type="AlphaFoldDB" id="A0A2N0UZU3"/>
<evidence type="ECO:0000256" key="2">
    <source>
        <dbReference type="SAM" id="Phobius"/>
    </source>
</evidence>
<feature type="transmembrane region" description="Helical" evidence="2">
    <location>
        <begin position="14"/>
        <end position="35"/>
    </location>
</feature>
<evidence type="ECO:0000313" key="3">
    <source>
        <dbReference type="EMBL" id="PKD32468.1"/>
    </source>
</evidence>
<feature type="region of interest" description="Disordered" evidence="1">
    <location>
        <begin position="55"/>
        <end position="101"/>
    </location>
</feature>
<feature type="compositionally biased region" description="Polar residues" evidence="1">
    <location>
        <begin position="55"/>
        <end position="74"/>
    </location>
</feature>
<reference evidence="3" key="1">
    <citation type="journal article" date="2018" name="Environ. Microbiol.">
        <title>Sporulation capability and amylosome conservation among diverse human colonic and rumen isolates of the keystone starch-degrader Ruminococcus bromii.</title>
        <authorList>
            <person name="Mukhopadhya I."/>
            <person name="Morais S."/>
            <person name="Laverde-Gomez J."/>
            <person name="Sheridan P.O."/>
            <person name="Walker A.W."/>
            <person name="Kelly W."/>
            <person name="Klieve A.V."/>
            <person name="Ouwerkerk D."/>
            <person name="Duncan S.H."/>
            <person name="Louis P."/>
            <person name="Koropatkin N."/>
            <person name="Cockburn D."/>
            <person name="Kibler R."/>
            <person name="Cooper P.J."/>
            <person name="Sandoval C."/>
            <person name="Crost E."/>
            <person name="Juge N."/>
            <person name="Bayer E.A."/>
            <person name="Flint H.J."/>
        </authorList>
    </citation>
    <scope>NUCLEOTIDE SEQUENCE [LARGE SCALE GENOMIC DNA]</scope>
    <source>
        <strain evidence="3">ATCC 27255</strain>
    </source>
</reference>
<dbReference type="EMBL" id="NNSR01000026">
    <property type="protein sequence ID" value="PKD32468.1"/>
    <property type="molecule type" value="Genomic_DNA"/>
</dbReference>
<feature type="compositionally biased region" description="Polar residues" evidence="1">
    <location>
        <begin position="81"/>
        <end position="96"/>
    </location>
</feature>
<evidence type="ECO:0000313" key="4">
    <source>
        <dbReference type="Proteomes" id="UP000233425"/>
    </source>
</evidence>
<dbReference type="Proteomes" id="UP000233425">
    <property type="component" value="Unassembled WGS sequence"/>
</dbReference>
<name>A0A2N0UZU3_9FIRM</name>
<dbReference type="RefSeq" id="WP_101028524.1">
    <property type="nucleotide sequence ID" value="NZ_CABMMZ010000026.1"/>
</dbReference>
<protein>
    <submittedName>
        <fullName evidence="3">Uncharacterized protein</fullName>
    </submittedName>
</protein>
<keyword evidence="2" id="KW-0472">Membrane</keyword>
<comment type="caution">
    <text evidence="3">The sequence shown here is derived from an EMBL/GenBank/DDBJ whole genome shotgun (WGS) entry which is preliminary data.</text>
</comment>
<proteinExistence type="predicted"/>
<keyword evidence="2" id="KW-1133">Transmembrane helix</keyword>
<evidence type="ECO:0000256" key="1">
    <source>
        <dbReference type="SAM" id="MobiDB-lite"/>
    </source>
</evidence>